<dbReference type="AlphaFoldDB" id="A0A7D4HX34"/>
<accession>A0A7D4HX34</accession>
<evidence type="ECO:0000256" key="3">
    <source>
        <dbReference type="ARBA" id="ARBA00023002"/>
    </source>
</evidence>
<dbReference type="InterPro" id="IPR001670">
    <property type="entry name" value="ADH_Fe/GldA"/>
</dbReference>
<dbReference type="GO" id="GO:0004022">
    <property type="term" value="F:alcohol dehydrogenase (NAD+) activity"/>
    <property type="evidence" value="ECO:0007669"/>
    <property type="project" value="TreeGrafter"/>
</dbReference>
<name>A0A7D4HX34_9BURK</name>
<dbReference type="Pfam" id="PF25137">
    <property type="entry name" value="ADH_Fe_C"/>
    <property type="match status" value="1"/>
</dbReference>
<dbReference type="KEGG" id="apes:FOC84_29750"/>
<reference evidence="6 7" key="1">
    <citation type="submission" date="2020-05" db="EMBL/GenBank/DDBJ databases">
        <title>FDA dAtabase for Regulatory Grade micrObial Sequences (FDA-ARGOS): Supporting development and validation of Infectious Disease Dx tests.</title>
        <authorList>
            <person name="Sproer C."/>
            <person name="Gronow S."/>
            <person name="Severitt S."/>
            <person name="Schroder I."/>
            <person name="Tallon L."/>
            <person name="Sadzewicz L."/>
            <person name="Zhao X."/>
            <person name="Vavikolanu K."/>
            <person name="Mehta A."/>
            <person name="Aluvathingal J."/>
            <person name="Nadendla S."/>
            <person name="Myers T."/>
            <person name="Yan Y."/>
            <person name="Sichtig H."/>
        </authorList>
    </citation>
    <scope>NUCLEOTIDE SEQUENCE [LARGE SCALE GENOMIC DNA]</scope>
    <source>
        <strain evidence="6 7">FDAARGOS_790</strain>
    </source>
</reference>
<feature type="domain" description="Fe-containing alcohol dehydrogenase-like C-terminal" evidence="5">
    <location>
        <begin position="189"/>
        <end position="383"/>
    </location>
</feature>
<dbReference type="SUPFAM" id="SSF56796">
    <property type="entry name" value="Dehydroquinate synthase-like"/>
    <property type="match status" value="1"/>
</dbReference>
<evidence type="ECO:0000313" key="6">
    <source>
        <dbReference type="EMBL" id="QKH38893.1"/>
    </source>
</evidence>
<dbReference type="EMBL" id="CP053985">
    <property type="protein sequence ID" value="QKH38893.1"/>
    <property type="molecule type" value="Genomic_DNA"/>
</dbReference>
<proteinExistence type="inferred from homology"/>
<dbReference type="Pfam" id="PF00465">
    <property type="entry name" value="Fe-ADH"/>
    <property type="match status" value="1"/>
</dbReference>
<comment type="cofactor">
    <cofactor evidence="1">
        <name>Fe cation</name>
        <dbReference type="ChEBI" id="CHEBI:24875"/>
    </cofactor>
</comment>
<dbReference type="PANTHER" id="PTHR11496:SF102">
    <property type="entry name" value="ALCOHOL DEHYDROGENASE 4"/>
    <property type="match status" value="1"/>
</dbReference>
<dbReference type="Proteomes" id="UP000500970">
    <property type="component" value="Chromosome"/>
</dbReference>
<dbReference type="FunFam" id="3.40.50.1970:FF:000003">
    <property type="entry name" value="Alcohol dehydrogenase, iron-containing"/>
    <property type="match status" value="1"/>
</dbReference>
<dbReference type="PANTHER" id="PTHR11496">
    <property type="entry name" value="ALCOHOL DEHYDROGENASE"/>
    <property type="match status" value="1"/>
</dbReference>
<feature type="domain" description="Alcohol dehydrogenase iron-type/glycerol dehydrogenase GldA" evidence="4">
    <location>
        <begin position="9"/>
        <end position="178"/>
    </location>
</feature>
<evidence type="ECO:0000259" key="5">
    <source>
        <dbReference type="Pfam" id="PF25137"/>
    </source>
</evidence>
<evidence type="ECO:0000256" key="1">
    <source>
        <dbReference type="ARBA" id="ARBA00001962"/>
    </source>
</evidence>
<dbReference type="FunFam" id="1.20.1090.10:FF:000001">
    <property type="entry name" value="Aldehyde-alcohol dehydrogenase"/>
    <property type="match status" value="1"/>
</dbReference>
<keyword evidence="7" id="KW-1185">Reference proteome</keyword>
<keyword evidence="3" id="KW-0560">Oxidoreductase</keyword>
<dbReference type="CDD" id="cd08551">
    <property type="entry name" value="Fe-ADH"/>
    <property type="match status" value="1"/>
</dbReference>
<dbReference type="Gene3D" id="3.40.50.1970">
    <property type="match status" value="1"/>
</dbReference>
<dbReference type="GO" id="GO:0046872">
    <property type="term" value="F:metal ion binding"/>
    <property type="evidence" value="ECO:0007669"/>
    <property type="project" value="InterPro"/>
</dbReference>
<gene>
    <name evidence="6" type="ORF">FOC84_29750</name>
</gene>
<evidence type="ECO:0000313" key="7">
    <source>
        <dbReference type="Proteomes" id="UP000500970"/>
    </source>
</evidence>
<comment type="similarity">
    <text evidence="2">Belongs to the iron-containing alcohol dehydrogenase family.</text>
</comment>
<dbReference type="RefSeq" id="WP_173148644.1">
    <property type="nucleotide sequence ID" value="NZ_CP053985.1"/>
</dbReference>
<dbReference type="Gene3D" id="1.20.1090.10">
    <property type="entry name" value="Dehydroquinate synthase-like - alpha domain"/>
    <property type="match status" value="1"/>
</dbReference>
<evidence type="ECO:0000259" key="4">
    <source>
        <dbReference type="Pfam" id="PF00465"/>
    </source>
</evidence>
<dbReference type="InterPro" id="IPR056798">
    <property type="entry name" value="ADH_Fe_C"/>
</dbReference>
<organism evidence="6 7">
    <name type="scientific">Achromobacter pestifer</name>
    <dbReference type="NCBI Taxonomy" id="1353889"/>
    <lineage>
        <taxon>Bacteria</taxon>
        <taxon>Pseudomonadati</taxon>
        <taxon>Pseudomonadota</taxon>
        <taxon>Betaproteobacteria</taxon>
        <taxon>Burkholderiales</taxon>
        <taxon>Alcaligenaceae</taxon>
        <taxon>Achromobacter</taxon>
    </lineage>
</organism>
<sequence length="384" mass="41128">MKNFSTVWPRDMMFGRGALNQLGARAKAMNVRRMLIVTDAGLVKCGLAESVAQTLAKDGIESRVFGEVLPNPTMTEVRRGVELWRAETFDGLLALGGGSSMDAAKAIATTLLSGKEIVDQVTHGVDHLPGEPVPFFAVPTTSGTGSEATSAAMVKDDDGRKYLIRSLRCRPVLSVLDPEITASVPARMTAATGMDALIHAMGAYTNSSQHPIADVLALEAMRLVMEHLPRAVQRGDDLEARENMMLASHLAGIAISCKGNDAVHGLSTPVESLLDVTHGESLSAILPHVMAFNMEARPDLYATIGRAIGAAGKDASDQAAARALLERVTALRDEIGVSRSLAPLGVKPEMIERLSELAENSRSTLINCRKMSRGEIQSMYQRML</sequence>
<protein>
    <submittedName>
        <fullName evidence="6">Iron-containing alcohol dehydrogenase</fullName>
    </submittedName>
</protein>
<evidence type="ECO:0000256" key="2">
    <source>
        <dbReference type="ARBA" id="ARBA00007358"/>
    </source>
</evidence>
<dbReference type="InterPro" id="IPR039697">
    <property type="entry name" value="Alcohol_dehydrogenase_Fe"/>
</dbReference>